<keyword evidence="3" id="KW-0997">Cell inner membrane</keyword>
<dbReference type="PANTHER" id="PTHR34390:SF1">
    <property type="entry name" value="SUCCINATE TRANSPORTER SUBUNIT YJJB-RELATED"/>
    <property type="match status" value="1"/>
</dbReference>
<evidence type="ECO:0000313" key="12">
    <source>
        <dbReference type="Proteomes" id="UP000296469"/>
    </source>
</evidence>
<dbReference type="PANTHER" id="PTHR34390">
    <property type="entry name" value="UPF0442 PROTEIN YJJB-RELATED"/>
    <property type="match status" value="1"/>
</dbReference>
<feature type="transmembrane region" description="Helical" evidence="8">
    <location>
        <begin position="430"/>
        <end position="453"/>
    </location>
</feature>
<dbReference type="InterPro" id="IPR050539">
    <property type="entry name" value="ThrE_Dicarb/AminoAcid_Exp"/>
</dbReference>
<keyword evidence="6 8" id="KW-0472">Membrane</keyword>
<feature type="domain" description="Threonine/Serine exporter ThrE" evidence="10">
    <location>
        <begin position="326"/>
        <end position="449"/>
    </location>
</feature>
<dbReference type="EMBL" id="CP039291">
    <property type="protein sequence ID" value="QCB93218.1"/>
    <property type="molecule type" value="Genomic_DNA"/>
</dbReference>
<evidence type="ECO:0000256" key="1">
    <source>
        <dbReference type="ARBA" id="ARBA00004651"/>
    </source>
</evidence>
<evidence type="ECO:0000256" key="6">
    <source>
        <dbReference type="ARBA" id="ARBA00023136"/>
    </source>
</evidence>
<organism evidence="11 12">
    <name type="scientific">Cellulomonas shaoxiangyii</name>
    <dbReference type="NCBI Taxonomy" id="2566013"/>
    <lineage>
        <taxon>Bacteria</taxon>
        <taxon>Bacillati</taxon>
        <taxon>Actinomycetota</taxon>
        <taxon>Actinomycetes</taxon>
        <taxon>Micrococcales</taxon>
        <taxon>Cellulomonadaceae</taxon>
        <taxon>Cellulomonas</taxon>
    </lineage>
</organism>
<gene>
    <name evidence="11" type="ORF">E5225_06280</name>
</gene>
<dbReference type="GO" id="GO:0015744">
    <property type="term" value="P:succinate transport"/>
    <property type="evidence" value="ECO:0007669"/>
    <property type="project" value="TreeGrafter"/>
</dbReference>
<dbReference type="RefSeq" id="WP_135974531.1">
    <property type="nucleotide sequence ID" value="NZ_CP039291.1"/>
</dbReference>
<dbReference type="OrthoDB" id="9763957at2"/>
<dbReference type="Pfam" id="PF06738">
    <property type="entry name" value="ThrE"/>
    <property type="match status" value="1"/>
</dbReference>
<feature type="transmembrane region" description="Helical" evidence="8">
    <location>
        <begin position="397"/>
        <end position="418"/>
    </location>
</feature>
<evidence type="ECO:0000256" key="4">
    <source>
        <dbReference type="ARBA" id="ARBA00022692"/>
    </source>
</evidence>
<dbReference type="AlphaFoldDB" id="A0A4P7SHZ8"/>
<dbReference type="InterPro" id="IPR024528">
    <property type="entry name" value="ThrE_2"/>
</dbReference>
<evidence type="ECO:0000256" key="8">
    <source>
        <dbReference type="SAM" id="Phobius"/>
    </source>
</evidence>
<feature type="transmembrane region" description="Helical" evidence="8">
    <location>
        <begin position="321"/>
        <end position="338"/>
    </location>
</feature>
<reference evidence="11 12" key="1">
    <citation type="submission" date="2019-04" db="EMBL/GenBank/DDBJ databases">
        <title>Isolation and identification of Cellulomonas shaoxiangyii sp. Nov. isolated from feces of the Tibetan antelopes (Pantholops hodgsonii) in the Qinghai-Tibet plateau of China.</title>
        <authorList>
            <person name="Tian Z."/>
        </authorList>
    </citation>
    <scope>NUCLEOTIDE SEQUENCE [LARGE SCALE GENOMIC DNA]</scope>
    <source>
        <strain evidence="11 12">Z28</strain>
    </source>
</reference>
<accession>A0A4P7SHZ8</accession>
<feature type="transmembrane region" description="Helical" evidence="8">
    <location>
        <begin position="164"/>
        <end position="192"/>
    </location>
</feature>
<proteinExistence type="inferred from homology"/>
<evidence type="ECO:0000259" key="9">
    <source>
        <dbReference type="Pfam" id="PF06738"/>
    </source>
</evidence>
<sequence>MRSRAVLRRLARRTAGGPPAVQVGRRAQGAGYDERLVRAALELAVRTGEAMLSLGSSAGDASAAVHRVARAFGVPCQVDLTFTAVLVSHDPGPDGTPVTVLRVVETRTSDYGRLTEVLALAGDLTATPRPDPDEPTEALAARLEQAHARLDEIVARPHPYRRGLITLLLSVMAAGVAVLLGGGAGVAAVAGATTAVIDRVLRRLGRWGIPPFFLQAAGAAVATTVAVAMLVLVPLLPVERVTLPPSVVVASGIVVLLAGLSLVGAAEDAINGFPVTAVGRVFEVLVLTLGLVVGIGAVLDVAQRAGVSLDLVDVSADGGPLGLRVAAAAVVSGAWALASYAPPRVAAVAAGAGATGMLAAAALGLLGVGPAASGAGAALVVGLAAELLGGRLRVPPVVTSVCGIVPLLPGLAIYRGLFVLVDEGGGGQGGAILLGAAMVAVGLAAGVTLGGLLGRPLRSSARPLRSGARRLVRPGRRALEQPTRYRRPWAVAARDEVPKGPADPAEI</sequence>
<protein>
    <submittedName>
        <fullName evidence="11">Threonine/serine exporter family protein</fullName>
    </submittedName>
</protein>
<feature type="transmembrane region" description="Helical" evidence="8">
    <location>
        <begin position="247"/>
        <end position="266"/>
    </location>
</feature>
<evidence type="ECO:0000256" key="5">
    <source>
        <dbReference type="ARBA" id="ARBA00022989"/>
    </source>
</evidence>
<evidence type="ECO:0000259" key="10">
    <source>
        <dbReference type="Pfam" id="PF12821"/>
    </source>
</evidence>
<dbReference type="Proteomes" id="UP000296469">
    <property type="component" value="Chromosome"/>
</dbReference>
<feature type="transmembrane region" description="Helical" evidence="8">
    <location>
        <begin position="212"/>
        <end position="235"/>
    </location>
</feature>
<dbReference type="GO" id="GO:0005886">
    <property type="term" value="C:plasma membrane"/>
    <property type="evidence" value="ECO:0007669"/>
    <property type="project" value="UniProtKB-SubCell"/>
</dbReference>
<evidence type="ECO:0000256" key="2">
    <source>
        <dbReference type="ARBA" id="ARBA00022475"/>
    </source>
</evidence>
<evidence type="ECO:0000256" key="7">
    <source>
        <dbReference type="ARBA" id="ARBA00034125"/>
    </source>
</evidence>
<comment type="similarity">
    <text evidence="7">Belongs to the ThrE exporter (TC 2.A.79) family.</text>
</comment>
<dbReference type="InterPro" id="IPR010619">
    <property type="entry name" value="ThrE-like_N"/>
</dbReference>
<keyword evidence="12" id="KW-1185">Reference proteome</keyword>
<comment type="subcellular location">
    <subcellularLocation>
        <location evidence="1">Cell membrane</location>
        <topology evidence="1">Multi-pass membrane protein</topology>
    </subcellularLocation>
</comment>
<feature type="transmembrane region" description="Helical" evidence="8">
    <location>
        <begin position="358"/>
        <end position="385"/>
    </location>
</feature>
<feature type="transmembrane region" description="Helical" evidence="8">
    <location>
        <begin position="278"/>
        <end position="301"/>
    </location>
</feature>
<keyword evidence="5 8" id="KW-1133">Transmembrane helix</keyword>
<evidence type="ECO:0000256" key="3">
    <source>
        <dbReference type="ARBA" id="ARBA00022519"/>
    </source>
</evidence>
<feature type="domain" description="Threonine/serine exporter-like N-terminal" evidence="9">
    <location>
        <begin position="43"/>
        <end position="301"/>
    </location>
</feature>
<name>A0A4P7SHZ8_9CELL</name>
<keyword evidence="2" id="KW-1003">Cell membrane</keyword>
<dbReference type="GO" id="GO:0022857">
    <property type="term" value="F:transmembrane transporter activity"/>
    <property type="evidence" value="ECO:0007669"/>
    <property type="project" value="InterPro"/>
</dbReference>
<evidence type="ECO:0000313" key="11">
    <source>
        <dbReference type="EMBL" id="QCB93218.1"/>
    </source>
</evidence>
<dbReference type="Pfam" id="PF12821">
    <property type="entry name" value="ThrE_2"/>
    <property type="match status" value="1"/>
</dbReference>
<dbReference type="KEGG" id="celz:E5225_06280"/>
<keyword evidence="4 8" id="KW-0812">Transmembrane</keyword>